<dbReference type="EMBL" id="HBHX01046998">
    <property type="protein sequence ID" value="CAE0126312.1"/>
    <property type="molecule type" value="Transcribed_RNA"/>
</dbReference>
<name>A0A7S3B984_9EUKA</name>
<reference evidence="2" key="1">
    <citation type="submission" date="2021-01" db="EMBL/GenBank/DDBJ databases">
        <authorList>
            <person name="Corre E."/>
            <person name="Pelletier E."/>
            <person name="Niang G."/>
            <person name="Scheremetjew M."/>
            <person name="Finn R."/>
            <person name="Kale V."/>
            <person name="Holt S."/>
            <person name="Cochrane G."/>
            <person name="Meng A."/>
            <person name="Brown T."/>
            <person name="Cohen L."/>
        </authorList>
    </citation>
    <scope>NUCLEOTIDE SEQUENCE</scope>
    <source>
        <strain evidence="2">CCMP281</strain>
    </source>
</reference>
<evidence type="ECO:0000256" key="1">
    <source>
        <dbReference type="SAM" id="Phobius"/>
    </source>
</evidence>
<organism evidence="2">
    <name type="scientific">Haptolina ericina</name>
    <dbReference type="NCBI Taxonomy" id="156174"/>
    <lineage>
        <taxon>Eukaryota</taxon>
        <taxon>Haptista</taxon>
        <taxon>Haptophyta</taxon>
        <taxon>Prymnesiophyceae</taxon>
        <taxon>Prymnesiales</taxon>
        <taxon>Prymnesiaceae</taxon>
        <taxon>Haptolina</taxon>
    </lineage>
</organism>
<dbReference type="Gene3D" id="3.40.50.2000">
    <property type="entry name" value="Glycogen Phosphorylase B"/>
    <property type="match status" value="1"/>
</dbReference>
<protein>
    <recommendedName>
        <fullName evidence="3">Monogalactosyldiacylglycerol synthase</fullName>
    </recommendedName>
</protein>
<proteinExistence type="predicted"/>
<gene>
    <name evidence="2" type="ORF">HERI1096_LOCUS26024</name>
</gene>
<keyword evidence="1" id="KW-0812">Transmembrane</keyword>
<dbReference type="PANTHER" id="PTHR43025">
    <property type="entry name" value="MONOGALACTOSYLDIACYLGLYCEROL SYNTHASE"/>
    <property type="match status" value="1"/>
</dbReference>
<dbReference type="PANTHER" id="PTHR43025:SF3">
    <property type="entry name" value="MONOGALACTOSYLDIACYLGLYCEROL SYNTHASE 1, CHLOROPLASTIC"/>
    <property type="match status" value="1"/>
</dbReference>
<accession>A0A7S3B984</accession>
<dbReference type="InterPro" id="IPR050519">
    <property type="entry name" value="Glycosyltransf_28_UgtP"/>
</dbReference>
<feature type="transmembrane region" description="Helical" evidence="1">
    <location>
        <begin position="54"/>
        <end position="73"/>
    </location>
</feature>
<sequence length="390" mass="43237">MAVKECLSQRGLIHAEQVELIDCEWLMASALFGRSASPGSFSVDELYNLLVRLGAYHCASLFTCLCVLVQFLLRPFEMPGLRAFWAARKPLMVVSFVPHFNDLFHLTLAEQSPLVTIVTDMSSTFAHRWIDKYREQSGAHYLVAGTPSLQAQARDYGWEEPWLVCTSGMVVHPAYYTHQRPASTEQSAASSTMMKGLIFFGGFAPARTLEIVKRALSSQRALELTVICGKNDWLRKHLGRFDNRVRALGFIPPWQVSAEMRSAAFVLGKPGPGVLAEACLSGIPFVVERRQTMSHERGSLQWIEEAGVGIVVNDLEHLPVNLAARIAPCREAVARLDNHAVFQVAELLEILAADHQNNALQTSQLEPPKQFSEAAPLLPTCTCMGADKYV</sequence>
<dbReference type="SUPFAM" id="SSF53756">
    <property type="entry name" value="UDP-Glycosyltransferase/glycogen phosphorylase"/>
    <property type="match status" value="1"/>
</dbReference>
<keyword evidence="1" id="KW-1133">Transmembrane helix</keyword>
<dbReference type="AlphaFoldDB" id="A0A7S3B984"/>
<keyword evidence="1" id="KW-0472">Membrane</keyword>
<evidence type="ECO:0008006" key="3">
    <source>
        <dbReference type="Google" id="ProtNLM"/>
    </source>
</evidence>
<evidence type="ECO:0000313" key="2">
    <source>
        <dbReference type="EMBL" id="CAE0126312.1"/>
    </source>
</evidence>